<keyword evidence="3" id="KW-1185">Reference proteome</keyword>
<accession>A0A564YUT6</accession>
<organism evidence="2 3">
    <name type="scientific">Hymenolepis diminuta</name>
    <name type="common">Rat tapeworm</name>
    <dbReference type="NCBI Taxonomy" id="6216"/>
    <lineage>
        <taxon>Eukaryota</taxon>
        <taxon>Metazoa</taxon>
        <taxon>Spiralia</taxon>
        <taxon>Lophotrochozoa</taxon>
        <taxon>Platyhelminthes</taxon>
        <taxon>Cestoda</taxon>
        <taxon>Eucestoda</taxon>
        <taxon>Cyclophyllidea</taxon>
        <taxon>Hymenolepididae</taxon>
        <taxon>Hymenolepis</taxon>
    </lineage>
</organism>
<sequence>MSAEGVGVLLRRFVAICQREADINARSHPLNRPPGEWSHLSEDLTTLLQSCPPSRLAILSFVHPIIVAYLQSISQKPVDSSSPLKRKSLPSAAPVESFILNVLAAALEVCKREAAIQNLCVSFTAELCTFALDLLGPMCSPAYCNSGCYMKRKHRNHGGPGSSSSLIQKRYKGSPSSLDHANDDSISEVDDFSGSESSTSRNYESDSDALVVIEEDLQEQVKIGEEEMDIAPDLRPNKFNLALLGNIWAHSEVVKQLLRIVFTCLVSQRYSTAASVERLVLCAVPADVRCSKLSLYPPKHPIDRTACIPHWCIKWLIKQVADAVGQNSVNQSIIDRFCRNLLDVCLRGPHRNSGIEYSRFWAITGLANLIYVGIYFPDQVHTSLTTWLEEKYSELDKATPSTINLIHVLAPLIVLSPRDPANLDGPLLRNRPRPSAMSVARGFLSHEFHAIYPCNHVREFVSICASMRRIALDTACHFLTRLSGDYKALESVMENLLKGIPSGPYQDLEDAVVDGICGASEECALQCIDLLIVIHSDAPSFSKVSTVSQSILSKILSRLENYFFYKERSRSSEVPP</sequence>
<gene>
    <name evidence="2" type="ORF">WMSIL1_LOCUS9720</name>
</gene>
<protein>
    <submittedName>
        <fullName evidence="2">Uncharacterized protein</fullName>
    </submittedName>
</protein>
<evidence type="ECO:0000313" key="2">
    <source>
        <dbReference type="EMBL" id="VUZ50920.1"/>
    </source>
</evidence>
<evidence type="ECO:0000256" key="1">
    <source>
        <dbReference type="SAM" id="MobiDB-lite"/>
    </source>
</evidence>
<dbReference type="AlphaFoldDB" id="A0A564YUT6"/>
<proteinExistence type="predicted"/>
<reference evidence="2 3" key="1">
    <citation type="submission" date="2019-07" db="EMBL/GenBank/DDBJ databases">
        <authorList>
            <person name="Jastrzebski P J."/>
            <person name="Paukszto L."/>
            <person name="Jastrzebski P J."/>
        </authorList>
    </citation>
    <scope>NUCLEOTIDE SEQUENCE [LARGE SCALE GENOMIC DNA]</scope>
    <source>
        <strain evidence="2 3">WMS-il1</strain>
    </source>
</reference>
<feature type="region of interest" description="Disordered" evidence="1">
    <location>
        <begin position="155"/>
        <end position="206"/>
    </location>
</feature>
<dbReference type="Proteomes" id="UP000321570">
    <property type="component" value="Unassembled WGS sequence"/>
</dbReference>
<feature type="non-terminal residue" evidence="2">
    <location>
        <position position="576"/>
    </location>
</feature>
<evidence type="ECO:0000313" key="3">
    <source>
        <dbReference type="Proteomes" id="UP000321570"/>
    </source>
</evidence>
<dbReference type="EMBL" id="CABIJS010000410">
    <property type="protein sequence ID" value="VUZ50920.1"/>
    <property type="molecule type" value="Genomic_DNA"/>
</dbReference>
<name>A0A564YUT6_HYMDI</name>